<evidence type="ECO:0000256" key="3">
    <source>
        <dbReference type="RuleBase" id="RU000363"/>
    </source>
</evidence>
<dbReference type="EMBL" id="JACHXG010000003">
    <property type="protein sequence ID" value="MBB3088708.1"/>
    <property type="molecule type" value="Genomic_DNA"/>
</dbReference>
<dbReference type="InterPro" id="IPR002347">
    <property type="entry name" value="SDR_fam"/>
</dbReference>
<gene>
    <name evidence="4" type="ORF">FHS12_001649</name>
</gene>
<keyword evidence="5" id="KW-1185">Reference proteome</keyword>
<dbReference type="RefSeq" id="WP_183544039.1">
    <property type="nucleotide sequence ID" value="NZ_BMQT01000003.1"/>
</dbReference>
<dbReference type="Gene3D" id="3.40.50.720">
    <property type="entry name" value="NAD(P)-binding Rossmann-like Domain"/>
    <property type="match status" value="1"/>
</dbReference>
<dbReference type="PANTHER" id="PTHR43669">
    <property type="entry name" value="5-KETO-D-GLUCONATE 5-REDUCTASE"/>
    <property type="match status" value="1"/>
</dbReference>
<accession>A0A7W5A2V7</accession>
<dbReference type="PANTHER" id="PTHR43669:SF3">
    <property type="entry name" value="ALCOHOL DEHYDROGENASE, PUTATIVE (AFU_ORTHOLOGUE AFUA_3G03445)-RELATED"/>
    <property type="match status" value="1"/>
</dbReference>
<dbReference type="NCBIfam" id="NF006123">
    <property type="entry name" value="PRK08267.1"/>
    <property type="match status" value="1"/>
</dbReference>
<dbReference type="Pfam" id="PF00106">
    <property type="entry name" value="adh_short"/>
    <property type="match status" value="1"/>
</dbReference>
<protein>
    <submittedName>
        <fullName evidence="4">NAD(P)-dependent dehydrogenase (Short-subunit alcohol dehydrogenase family)</fullName>
    </submittedName>
</protein>
<organism evidence="4 5">
    <name type="scientific">Nocardioides albus</name>
    <dbReference type="NCBI Taxonomy" id="1841"/>
    <lineage>
        <taxon>Bacteria</taxon>
        <taxon>Bacillati</taxon>
        <taxon>Actinomycetota</taxon>
        <taxon>Actinomycetes</taxon>
        <taxon>Propionibacteriales</taxon>
        <taxon>Nocardioidaceae</taxon>
        <taxon>Nocardioides</taxon>
    </lineage>
</organism>
<reference evidence="4 5" key="1">
    <citation type="submission" date="2020-08" db="EMBL/GenBank/DDBJ databases">
        <title>Genomic Encyclopedia of Type Strains, Phase III (KMG-III): the genomes of soil and plant-associated and newly described type strains.</title>
        <authorList>
            <person name="Whitman W."/>
        </authorList>
    </citation>
    <scope>NUCLEOTIDE SEQUENCE [LARGE SCALE GENOMIC DNA]</scope>
    <source>
        <strain evidence="4 5">CECT 3302</strain>
    </source>
</reference>
<dbReference type="AlphaFoldDB" id="A0A7W5A2V7"/>
<dbReference type="Proteomes" id="UP000577707">
    <property type="component" value="Unassembled WGS sequence"/>
</dbReference>
<keyword evidence="2" id="KW-0560">Oxidoreductase</keyword>
<dbReference type="GO" id="GO:0016491">
    <property type="term" value="F:oxidoreductase activity"/>
    <property type="evidence" value="ECO:0007669"/>
    <property type="project" value="UniProtKB-KW"/>
</dbReference>
<dbReference type="PRINTS" id="PR00080">
    <property type="entry name" value="SDRFAMILY"/>
</dbReference>
<dbReference type="InterPro" id="IPR036291">
    <property type="entry name" value="NAD(P)-bd_dom_sf"/>
</dbReference>
<comment type="similarity">
    <text evidence="1 3">Belongs to the short-chain dehydrogenases/reductases (SDR) family.</text>
</comment>
<evidence type="ECO:0000256" key="1">
    <source>
        <dbReference type="ARBA" id="ARBA00006484"/>
    </source>
</evidence>
<evidence type="ECO:0000313" key="4">
    <source>
        <dbReference type="EMBL" id="MBB3088708.1"/>
    </source>
</evidence>
<evidence type="ECO:0000313" key="5">
    <source>
        <dbReference type="Proteomes" id="UP000577707"/>
    </source>
</evidence>
<evidence type="ECO:0000256" key="2">
    <source>
        <dbReference type="ARBA" id="ARBA00023002"/>
    </source>
</evidence>
<dbReference type="SUPFAM" id="SSF51735">
    <property type="entry name" value="NAD(P)-binding Rossmann-fold domains"/>
    <property type="match status" value="1"/>
</dbReference>
<comment type="caution">
    <text evidence="4">The sequence shown here is derived from an EMBL/GenBank/DDBJ whole genome shotgun (WGS) entry which is preliminary data.</text>
</comment>
<proteinExistence type="inferred from homology"/>
<dbReference type="PRINTS" id="PR00081">
    <property type="entry name" value="GDHRDH"/>
</dbReference>
<sequence length="273" mass="29036">MSTNTVSGSASTRKKALFVSGSAQGIGKAIVEKFAAQGWFVGVYDIDADLARDVAAIIGSDHAIGGTLDVTDPESWKAALEEFATAAGGRLDLLVNNAGILRAGRLADVDLAKHHQTIEINVNGVINGCHTAYPYLRATPGSGVINVCSASAIYGQPEIASYSASKYAVRGLTEALELEWRKEGIRVQAVWPLWVKTALLDGNAASSHETLGVRLTVEDVAEQVWEMAQPRKGLFRLPKVHTAVGFPAKALSTAADLAPNLLSREVNRFITRA</sequence>
<name>A0A7W5A2V7_9ACTN</name>